<dbReference type="RefSeq" id="XP_022093690.1">
    <property type="nucleotide sequence ID" value="XM_022237998.1"/>
</dbReference>
<dbReference type="InterPro" id="IPR038578">
    <property type="entry name" value="GT29-like_sf"/>
</dbReference>
<proteinExistence type="inferred from homology"/>
<evidence type="ECO:0000256" key="9">
    <source>
        <dbReference type="ARBA" id="ARBA00023136"/>
    </source>
</evidence>
<keyword evidence="9" id="KW-0472">Membrane</keyword>
<gene>
    <name evidence="12 13 14" type="primary">LOC110980923</name>
</gene>
<dbReference type="AlphaFoldDB" id="A0A8B7YQI4"/>
<name>A0A8B7YQI4_ACAPL</name>
<dbReference type="OrthoDB" id="10264956at2759"/>
<dbReference type="RefSeq" id="XP_022093691.1">
    <property type="nucleotide sequence ID" value="XM_022237999.1"/>
</dbReference>
<evidence type="ECO:0000256" key="3">
    <source>
        <dbReference type="ARBA" id="ARBA00022676"/>
    </source>
</evidence>
<dbReference type="Proteomes" id="UP000694845">
    <property type="component" value="Unplaced"/>
</dbReference>
<evidence type="ECO:0000256" key="2">
    <source>
        <dbReference type="ARBA" id="ARBA00006003"/>
    </source>
</evidence>
<sequence>MMCLRVLYVFVSCLSLLVAMVTLWAIQHFMYVGDDQLQQLGVVARTRDNAGVFQSKKLGKFIRLEKWTKATLRCSTVCSKRSGGTCVPLDLAVFVYRDEIPAKEHTYNRMYPAVRVPAMRETKFLTKKLNTERCYMKDHFPDMRLIEQQRRCAVVGNGGILVGSGCGAEIDSHDFVVRSNLPPLQGYEKDVGRTANLSAFNTMTLMNFTDGLAPNATNKTLDLLGQYLQYLSTLDETILWYLKTLREPYDEMFRLVTQYLKSTSKHTKIHYAYSWKSIHVEKEWALKGTGTLGFDIFAVARTFCDNITLYGFFPFHEDQDGRKIPHHYYEDVVEFSYNGTVHNFLLEYQKLKELDARGEVRLVTRACSA</sequence>
<dbReference type="InterPro" id="IPR050943">
    <property type="entry name" value="Glycosyltr_29_Sialyltrsf"/>
</dbReference>
<evidence type="ECO:0000256" key="7">
    <source>
        <dbReference type="ARBA" id="ARBA00022989"/>
    </source>
</evidence>
<organism evidence="11 14">
    <name type="scientific">Acanthaster planci</name>
    <name type="common">Crown-of-thorns starfish</name>
    <dbReference type="NCBI Taxonomy" id="133434"/>
    <lineage>
        <taxon>Eukaryota</taxon>
        <taxon>Metazoa</taxon>
        <taxon>Echinodermata</taxon>
        <taxon>Eleutherozoa</taxon>
        <taxon>Asterozoa</taxon>
        <taxon>Asteroidea</taxon>
        <taxon>Valvatacea</taxon>
        <taxon>Valvatida</taxon>
        <taxon>Acanthasteridae</taxon>
        <taxon>Acanthaster</taxon>
    </lineage>
</organism>
<evidence type="ECO:0000256" key="4">
    <source>
        <dbReference type="ARBA" id="ARBA00022679"/>
    </source>
</evidence>
<evidence type="ECO:0000256" key="1">
    <source>
        <dbReference type="ARBA" id="ARBA00004323"/>
    </source>
</evidence>
<dbReference type="GO" id="GO:0006491">
    <property type="term" value="P:N-glycan processing"/>
    <property type="evidence" value="ECO:0007669"/>
    <property type="project" value="TreeGrafter"/>
</dbReference>
<dbReference type="OMA" id="NECLVED"/>
<dbReference type="GO" id="GO:0003828">
    <property type="term" value="F:alpha-N-acetylneuraminate alpha-2,8-sialyltransferase activity"/>
    <property type="evidence" value="ECO:0007669"/>
    <property type="project" value="TreeGrafter"/>
</dbReference>
<protein>
    <submittedName>
        <fullName evidence="12 13">CMP-N-acetylneuraminate-poly-alpha-2, 8-sialyltransferase-like</fullName>
    </submittedName>
</protein>
<keyword evidence="5" id="KW-0812">Transmembrane</keyword>
<evidence type="ECO:0000256" key="5">
    <source>
        <dbReference type="ARBA" id="ARBA00022692"/>
    </source>
</evidence>
<dbReference type="GO" id="GO:0000139">
    <property type="term" value="C:Golgi membrane"/>
    <property type="evidence" value="ECO:0007669"/>
    <property type="project" value="UniProtKB-SubCell"/>
</dbReference>
<dbReference type="Pfam" id="PF00777">
    <property type="entry name" value="Glyco_transf_29"/>
    <property type="match status" value="1"/>
</dbReference>
<comment type="subcellular location">
    <subcellularLocation>
        <location evidence="1">Golgi apparatus membrane</location>
        <topology evidence="1">Single-pass type II membrane protein</topology>
    </subcellularLocation>
</comment>
<evidence type="ECO:0000313" key="13">
    <source>
        <dbReference type="RefSeq" id="XP_022093690.1"/>
    </source>
</evidence>
<dbReference type="Gene3D" id="3.90.1480.20">
    <property type="entry name" value="Glycosyl transferase family 29"/>
    <property type="match status" value="1"/>
</dbReference>
<dbReference type="GO" id="GO:0009311">
    <property type="term" value="P:oligosaccharide metabolic process"/>
    <property type="evidence" value="ECO:0007669"/>
    <property type="project" value="TreeGrafter"/>
</dbReference>
<accession>A0A8B7YQI4</accession>
<dbReference type="PANTHER" id="PTHR11987">
    <property type="entry name" value="ALPHA-2,8-SIALYLTRANSFERASE"/>
    <property type="match status" value="1"/>
</dbReference>
<keyword evidence="8" id="KW-0333">Golgi apparatus</keyword>
<keyword evidence="10" id="KW-0325">Glycoprotein</keyword>
<keyword evidence="3" id="KW-0328">Glycosyltransferase</keyword>
<keyword evidence="4" id="KW-0808">Transferase</keyword>
<dbReference type="PANTHER" id="PTHR11987:SF52">
    <property type="entry name" value="CMP-N-ACETYLNEURAMINATE-POLY-ALPHA-2, 8-SIALYLTRANSFERASE-LIKE ISOFORM X1"/>
    <property type="match status" value="1"/>
</dbReference>
<evidence type="ECO:0000313" key="11">
    <source>
        <dbReference type="Proteomes" id="UP000694845"/>
    </source>
</evidence>
<evidence type="ECO:0000313" key="14">
    <source>
        <dbReference type="RefSeq" id="XP_022093691.1"/>
    </source>
</evidence>
<dbReference type="KEGG" id="aplc:110980923"/>
<evidence type="ECO:0000256" key="8">
    <source>
        <dbReference type="ARBA" id="ARBA00023034"/>
    </source>
</evidence>
<keyword evidence="6" id="KW-0735">Signal-anchor</keyword>
<keyword evidence="11" id="KW-1185">Reference proteome</keyword>
<dbReference type="GeneID" id="110980923"/>
<dbReference type="RefSeq" id="XP_022093689.1">
    <property type="nucleotide sequence ID" value="XM_022237997.1"/>
</dbReference>
<keyword evidence="7" id="KW-1133">Transmembrane helix</keyword>
<dbReference type="InterPro" id="IPR001675">
    <property type="entry name" value="Glyco_trans_29"/>
</dbReference>
<reference evidence="12 13" key="1">
    <citation type="submission" date="2025-04" db="UniProtKB">
        <authorList>
            <consortium name="RefSeq"/>
        </authorList>
    </citation>
    <scope>IDENTIFICATION</scope>
</reference>
<dbReference type="CDD" id="cd23963">
    <property type="entry name" value="GT29_ST8SIA"/>
    <property type="match status" value="1"/>
</dbReference>
<evidence type="ECO:0000313" key="12">
    <source>
        <dbReference type="RefSeq" id="XP_022093689.1"/>
    </source>
</evidence>
<evidence type="ECO:0000256" key="10">
    <source>
        <dbReference type="ARBA" id="ARBA00023180"/>
    </source>
</evidence>
<comment type="similarity">
    <text evidence="2">Belongs to the glycosyltransferase 29 family.</text>
</comment>
<evidence type="ECO:0000256" key="6">
    <source>
        <dbReference type="ARBA" id="ARBA00022968"/>
    </source>
</evidence>